<feature type="non-terminal residue" evidence="1">
    <location>
        <position position="1"/>
    </location>
</feature>
<sequence>ALALAFAAAELTRAGDPAAAPGAPAPSCAPSHCATTPPGLLALAGRPISPTGPAVAC</sequence>
<evidence type="ECO:0000313" key="1">
    <source>
        <dbReference type="EMBL" id="MBM0235864.1"/>
    </source>
</evidence>
<name>A0ABS1Y2X3_9ACTN</name>
<proteinExistence type="predicted"/>
<protein>
    <submittedName>
        <fullName evidence="1">Uncharacterized protein</fullName>
    </submittedName>
</protein>
<organism evidence="1 2">
    <name type="scientific">Micromonospora parastrephiae</name>
    <dbReference type="NCBI Taxonomy" id="2806101"/>
    <lineage>
        <taxon>Bacteria</taxon>
        <taxon>Bacillati</taxon>
        <taxon>Actinomycetota</taxon>
        <taxon>Actinomycetes</taxon>
        <taxon>Micromonosporales</taxon>
        <taxon>Micromonosporaceae</taxon>
        <taxon>Micromonospora</taxon>
    </lineage>
</organism>
<accession>A0ABS1Y2X3</accession>
<evidence type="ECO:0000313" key="2">
    <source>
        <dbReference type="Proteomes" id="UP000601027"/>
    </source>
</evidence>
<comment type="caution">
    <text evidence="1">The sequence shown here is derived from an EMBL/GenBank/DDBJ whole genome shotgun (WGS) entry which is preliminary data.</text>
</comment>
<reference evidence="1 2" key="1">
    <citation type="submission" date="2021-01" db="EMBL/GenBank/DDBJ databases">
        <title>Draft genome sequence of Micromonospora sp. strain STR1_7.</title>
        <authorList>
            <person name="Karlyshev A."/>
            <person name="Jawad R."/>
        </authorList>
    </citation>
    <scope>NUCLEOTIDE SEQUENCE [LARGE SCALE GENOMIC DNA]</scope>
    <source>
        <strain evidence="1 2">STR1-7</strain>
    </source>
</reference>
<dbReference type="EMBL" id="JAEVHM010000414">
    <property type="protein sequence ID" value="MBM0235864.1"/>
    <property type="molecule type" value="Genomic_DNA"/>
</dbReference>
<keyword evidence="2" id="KW-1185">Reference proteome</keyword>
<dbReference type="Proteomes" id="UP000601027">
    <property type="component" value="Unassembled WGS sequence"/>
</dbReference>
<gene>
    <name evidence="1" type="ORF">JNW91_31495</name>
</gene>